<dbReference type="EMBL" id="HG994585">
    <property type="protein sequence ID" value="CAF2971515.1"/>
    <property type="molecule type" value="Genomic_DNA"/>
</dbReference>
<feature type="region of interest" description="Disordered" evidence="2">
    <location>
        <begin position="204"/>
        <end position="279"/>
    </location>
</feature>
<organism evidence="3 4">
    <name type="scientific">Lepeophtheirus salmonis</name>
    <name type="common">Salmon louse</name>
    <name type="synonym">Caligus salmonis</name>
    <dbReference type="NCBI Taxonomy" id="72036"/>
    <lineage>
        <taxon>Eukaryota</taxon>
        <taxon>Metazoa</taxon>
        <taxon>Ecdysozoa</taxon>
        <taxon>Arthropoda</taxon>
        <taxon>Crustacea</taxon>
        <taxon>Multicrustacea</taxon>
        <taxon>Hexanauplia</taxon>
        <taxon>Copepoda</taxon>
        <taxon>Siphonostomatoida</taxon>
        <taxon>Caligidae</taxon>
        <taxon>Lepeophtheirus</taxon>
    </lineage>
</organism>
<accession>A0A7R8CYY1</accession>
<dbReference type="PANTHER" id="PTHR13466:SF0">
    <property type="entry name" value="SMP-LTD DOMAIN-CONTAINING PROTEIN"/>
    <property type="match status" value="1"/>
</dbReference>
<evidence type="ECO:0000256" key="1">
    <source>
        <dbReference type="ARBA" id="ARBA00004586"/>
    </source>
</evidence>
<evidence type="ECO:0000313" key="3">
    <source>
        <dbReference type="EMBL" id="CAF2971515.1"/>
    </source>
</evidence>
<dbReference type="Proteomes" id="UP000675881">
    <property type="component" value="Chromosome 6"/>
</dbReference>
<evidence type="ECO:0000313" key="4">
    <source>
        <dbReference type="Proteomes" id="UP000675881"/>
    </source>
</evidence>
<feature type="compositionally biased region" description="Low complexity" evidence="2">
    <location>
        <begin position="110"/>
        <end position="125"/>
    </location>
</feature>
<feature type="region of interest" description="Disordered" evidence="2">
    <location>
        <begin position="107"/>
        <end position="128"/>
    </location>
</feature>
<gene>
    <name evidence="3" type="ORF">LSAA_12396</name>
</gene>
<sequence>MIFYYLDVPTLFMKGNSTILETTLQKTKASVTCEWNGNGESVFVKGDEELLEIIDDASNSHSFSNINTSFIPSLGIHDDKELIEFQNEDPLPIPNENESKSIEITPLSLSSSQQEITPPSSSSSSLAGIKWQQKQNTVSSLNSSSSLDLSSTDDIANENLCFTKNSISSESVVDSKLSHSLSEQLLSTVPLIVHENMDGIYPKKESISSIKDNNDFNHGSDDNEENCDLKTPKDSIQSEETPQKDTIRRSKFNFSFRSSPLKSQPKESENGEDSPAPTHRSTAIFQKIIGMSSQKNSNSPVSMRQLTEPSDLDNMDDDEKFTELIPGDEDTIERGIEADELLNISNYPPNFTRLNLPHYTFKTSKSNFTCIKIQIYQDHFYLNFNFPNWVTGFITGILISVPSAFYVSIKLFQDGETIVSPSDPKEFIVSVKSISPRLSSPIFIDEEIKRKSVIDLTTAEICLMPDNLPAKWMWSKKYPIPNKNLFQKNTGHRKENPTLPKEKKISNKISQMVLIVINRLRILKMKKKAKKSGEENNTDIRTYYLFARTGREKEEWYSRFRAAANFMKDWHHENPTPNTHVDKNYATFKQMEHKFKNFMDDYHQAKNAEEARDKMLDESSENEEENDEKKLNKQKYCQGATCFYKYIWSSNVHNFFDEVSVTTLDLGLKLPQIINASLPWQNEFGLWVDLDLEYHGVCEATVETKGIRLPTKDESEKNQMNPDIKDH</sequence>
<comment type="subcellular location">
    <subcellularLocation>
        <location evidence="1">Endoplasmic reticulum membrane</location>
    </subcellularLocation>
</comment>
<dbReference type="AlphaFoldDB" id="A0A7R8CYY1"/>
<feature type="region of interest" description="Disordered" evidence="2">
    <location>
        <begin position="291"/>
        <end position="317"/>
    </location>
</feature>
<dbReference type="GO" id="GO:0008289">
    <property type="term" value="F:lipid binding"/>
    <property type="evidence" value="ECO:0007669"/>
    <property type="project" value="TreeGrafter"/>
</dbReference>
<dbReference type="OrthoDB" id="26740at2759"/>
<feature type="compositionally biased region" description="Polar residues" evidence="2">
    <location>
        <begin position="291"/>
        <end position="308"/>
    </location>
</feature>
<evidence type="ECO:0000256" key="2">
    <source>
        <dbReference type="SAM" id="MobiDB-lite"/>
    </source>
</evidence>
<reference evidence="3" key="1">
    <citation type="submission" date="2021-02" db="EMBL/GenBank/DDBJ databases">
        <authorList>
            <person name="Bekaert M."/>
        </authorList>
    </citation>
    <scope>NUCLEOTIDE SEQUENCE</scope>
    <source>
        <strain evidence="3">IoA-00</strain>
    </source>
</reference>
<name>A0A7R8CYY1_LEPSM</name>
<feature type="region of interest" description="Disordered" evidence="2">
    <location>
        <begin position="611"/>
        <end position="631"/>
    </location>
</feature>
<dbReference type="GO" id="GO:0005789">
    <property type="term" value="C:endoplasmic reticulum membrane"/>
    <property type="evidence" value="ECO:0007669"/>
    <property type="project" value="UniProtKB-SubCell"/>
</dbReference>
<dbReference type="PANTHER" id="PTHR13466">
    <property type="entry name" value="TEX2 PROTEIN-RELATED"/>
    <property type="match status" value="1"/>
</dbReference>
<keyword evidence="4" id="KW-1185">Reference proteome</keyword>
<proteinExistence type="predicted"/>
<protein>
    <submittedName>
        <fullName evidence="3">(salmon louse) hypothetical protein</fullName>
    </submittedName>
</protein>
<feature type="compositionally biased region" description="Basic and acidic residues" evidence="2">
    <location>
        <begin position="204"/>
        <end position="233"/>
    </location>
</feature>